<evidence type="ECO:0000313" key="1">
    <source>
        <dbReference type="EMBL" id="CAB3770918.1"/>
    </source>
</evidence>
<reference evidence="1 2" key="1">
    <citation type="submission" date="2020-04" db="EMBL/GenBank/DDBJ databases">
        <authorList>
            <person name="De Canck E."/>
        </authorList>
    </citation>
    <scope>NUCLEOTIDE SEQUENCE [LARGE SCALE GENOMIC DNA]</scope>
    <source>
        <strain evidence="1 2">LMG 29660</strain>
    </source>
</reference>
<dbReference type="RefSeq" id="WP_425266534.1">
    <property type="nucleotide sequence ID" value="NZ_CADIKG010000031.1"/>
</dbReference>
<dbReference type="AlphaFoldDB" id="A0A6J5EWD9"/>
<gene>
    <name evidence="1" type="ORF">LMG29660_06760</name>
</gene>
<organism evidence="1 2">
    <name type="scientific">Burkholderia puraquae</name>
    <dbReference type="NCBI Taxonomy" id="1904757"/>
    <lineage>
        <taxon>Bacteria</taxon>
        <taxon>Pseudomonadati</taxon>
        <taxon>Pseudomonadota</taxon>
        <taxon>Betaproteobacteria</taxon>
        <taxon>Burkholderiales</taxon>
        <taxon>Burkholderiaceae</taxon>
        <taxon>Burkholderia</taxon>
        <taxon>Burkholderia cepacia complex</taxon>
    </lineage>
</organism>
<proteinExistence type="predicted"/>
<sequence>MHKPFIVRAARTEDADALTQLARISKAHWGYPKDWLELWQSDLDLRRFL</sequence>
<evidence type="ECO:0000313" key="2">
    <source>
        <dbReference type="Proteomes" id="UP000494135"/>
    </source>
</evidence>
<name>A0A6J5EWD9_9BURK</name>
<accession>A0A6J5EWD9</accession>
<protein>
    <recommendedName>
        <fullName evidence="3">GNAT family N-acetyltransferase</fullName>
    </recommendedName>
</protein>
<dbReference type="EMBL" id="CADIKG010000031">
    <property type="protein sequence ID" value="CAB3770918.1"/>
    <property type="molecule type" value="Genomic_DNA"/>
</dbReference>
<evidence type="ECO:0008006" key="3">
    <source>
        <dbReference type="Google" id="ProtNLM"/>
    </source>
</evidence>
<dbReference type="Proteomes" id="UP000494135">
    <property type="component" value="Unassembled WGS sequence"/>
</dbReference>